<evidence type="ECO:0000256" key="5">
    <source>
        <dbReference type="ARBA" id="ARBA00023004"/>
    </source>
</evidence>
<dbReference type="Pfam" id="PF13459">
    <property type="entry name" value="Fer4_15"/>
    <property type="match status" value="1"/>
</dbReference>
<comment type="caution">
    <text evidence="8">The sequence shown here is derived from an EMBL/GenBank/DDBJ whole genome shotgun (WGS) entry which is preliminary data.</text>
</comment>
<dbReference type="Gene3D" id="3.30.70.20">
    <property type="match status" value="1"/>
</dbReference>
<proteinExistence type="predicted"/>
<evidence type="ECO:0000256" key="7">
    <source>
        <dbReference type="ARBA" id="ARBA00023291"/>
    </source>
</evidence>
<dbReference type="InterPro" id="IPR051269">
    <property type="entry name" value="Fe-S_cluster_ET"/>
</dbReference>
<evidence type="ECO:0000256" key="2">
    <source>
        <dbReference type="ARBA" id="ARBA00022448"/>
    </source>
</evidence>
<reference evidence="8" key="1">
    <citation type="submission" date="2022-06" db="EMBL/GenBank/DDBJ databases">
        <title>Draft genome sequence of Streptomyces sp. RB6PN25 isolated from peat swamp forest in Thailand.</title>
        <authorList>
            <person name="Duangmal K."/>
            <person name="Klaysubun C."/>
        </authorList>
    </citation>
    <scope>NUCLEOTIDE SEQUENCE</scope>
    <source>
        <strain evidence="8">RB6PN25</strain>
    </source>
</reference>
<keyword evidence="7" id="KW-0003">3Fe-4S</keyword>
<comment type="cofactor">
    <cofactor evidence="1">
        <name>[3Fe-4S] cluster</name>
        <dbReference type="ChEBI" id="CHEBI:21137"/>
    </cofactor>
</comment>
<keyword evidence="4" id="KW-0249">Electron transport</keyword>
<keyword evidence="6" id="KW-0411">Iron-sulfur</keyword>
<dbReference type="RefSeq" id="WP_255919735.1">
    <property type="nucleotide sequence ID" value="NZ_JANFNG010000005.1"/>
</dbReference>
<accession>A0ABT1PT16</accession>
<evidence type="ECO:0000256" key="4">
    <source>
        <dbReference type="ARBA" id="ARBA00022982"/>
    </source>
</evidence>
<dbReference type="Proteomes" id="UP001057702">
    <property type="component" value="Unassembled WGS sequence"/>
</dbReference>
<name>A0ABT1PT16_9ACTN</name>
<dbReference type="PANTHER" id="PTHR36923">
    <property type="entry name" value="FERREDOXIN"/>
    <property type="match status" value="1"/>
</dbReference>
<keyword evidence="2" id="KW-0813">Transport</keyword>
<sequence>MLKIAIDAGKCEGHARCVARASELFDVDDEGQSFVLANPVPAGQEDAARSALEACPERAITITEV</sequence>
<evidence type="ECO:0000313" key="8">
    <source>
        <dbReference type="EMBL" id="MCQ4080823.1"/>
    </source>
</evidence>
<organism evidence="8 9">
    <name type="scientific">Streptomyces humicola</name>
    <dbReference type="NCBI Taxonomy" id="2953240"/>
    <lineage>
        <taxon>Bacteria</taxon>
        <taxon>Bacillati</taxon>
        <taxon>Actinomycetota</taxon>
        <taxon>Actinomycetes</taxon>
        <taxon>Kitasatosporales</taxon>
        <taxon>Streptomycetaceae</taxon>
        <taxon>Streptomyces</taxon>
    </lineage>
</organism>
<dbReference type="EMBL" id="JANFNG010000005">
    <property type="protein sequence ID" value="MCQ4080823.1"/>
    <property type="molecule type" value="Genomic_DNA"/>
</dbReference>
<keyword evidence="3" id="KW-0479">Metal-binding</keyword>
<gene>
    <name evidence="8" type="ORF">NGB36_09465</name>
</gene>
<evidence type="ECO:0000256" key="1">
    <source>
        <dbReference type="ARBA" id="ARBA00001927"/>
    </source>
</evidence>
<keyword evidence="5" id="KW-0408">Iron</keyword>
<evidence type="ECO:0000256" key="6">
    <source>
        <dbReference type="ARBA" id="ARBA00023014"/>
    </source>
</evidence>
<evidence type="ECO:0000256" key="3">
    <source>
        <dbReference type="ARBA" id="ARBA00022723"/>
    </source>
</evidence>
<evidence type="ECO:0000313" key="9">
    <source>
        <dbReference type="Proteomes" id="UP001057702"/>
    </source>
</evidence>
<keyword evidence="9" id="KW-1185">Reference proteome</keyword>
<dbReference type="PANTHER" id="PTHR36923:SF3">
    <property type="entry name" value="FERREDOXIN"/>
    <property type="match status" value="1"/>
</dbReference>
<dbReference type="SUPFAM" id="SSF54862">
    <property type="entry name" value="4Fe-4S ferredoxins"/>
    <property type="match status" value="1"/>
</dbReference>
<protein>
    <submittedName>
        <fullName evidence="8">Ferredoxin</fullName>
    </submittedName>
</protein>